<dbReference type="PANTHER" id="PTHR13355">
    <property type="entry name" value="GLUCOSAMINE 6-PHOSPHATE N-ACETYLTRANSFERASE"/>
    <property type="match status" value="1"/>
</dbReference>
<keyword evidence="2" id="KW-0808">Transferase</keyword>
<name>A0A498GZ42_9EURY</name>
<evidence type="ECO:0000313" key="2">
    <source>
        <dbReference type="EMBL" id="RXE55365.1"/>
    </source>
</evidence>
<organism evidence="2 3">
    <name type="scientific">Methanoculleus taiwanensis</name>
    <dbReference type="NCBI Taxonomy" id="1550565"/>
    <lineage>
        <taxon>Archaea</taxon>
        <taxon>Methanobacteriati</taxon>
        <taxon>Methanobacteriota</taxon>
        <taxon>Stenosarchaea group</taxon>
        <taxon>Methanomicrobia</taxon>
        <taxon>Methanomicrobiales</taxon>
        <taxon>Methanomicrobiaceae</taxon>
        <taxon>Methanoculleus</taxon>
    </lineage>
</organism>
<keyword evidence="3" id="KW-1185">Reference proteome</keyword>
<dbReference type="AlphaFoldDB" id="A0A498GZ42"/>
<dbReference type="GO" id="GO:0004343">
    <property type="term" value="F:glucosamine 6-phosphate N-acetyltransferase activity"/>
    <property type="evidence" value="ECO:0007669"/>
    <property type="project" value="TreeGrafter"/>
</dbReference>
<dbReference type="EMBL" id="LHQS01000003">
    <property type="protein sequence ID" value="RXE55365.1"/>
    <property type="molecule type" value="Genomic_DNA"/>
</dbReference>
<dbReference type="RefSeq" id="WP_128694538.1">
    <property type="nucleotide sequence ID" value="NZ_LHQS01000003.1"/>
</dbReference>
<dbReference type="Gene3D" id="3.40.630.30">
    <property type="match status" value="1"/>
</dbReference>
<gene>
    <name evidence="2" type="ORF">ABH15_11470</name>
</gene>
<sequence>MARLIRFDELDGLLRLYRILHPEDPVCTDAARLESLWREICDDPNLFCIVHEEDGMPVSSCTLAVIKNLTRGFRPYGLIENVITHPGYRRRGYGTEVLHEAIRIARERDCYKVMLLTGAKDEGTLRFYENAGFSRGVKTGFVISL</sequence>
<dbReference type="CDD" id="cd04301">
    <property type="entry name" value="NAT_SF"/>
    <property type="match status" value="1"/>
</dbReference>
<evidence type="ECO:0000313" key="3">
    <source>
        <dbReference type="Proteomes" id="UP000290932"/>
    </source>
</evidence>
<dbReference type="PANTHER" id="PTHR13355:SF11">
    <property type="entry name" value="GLUCOSAMINE 6-PHOSPHATE N-ACETYLTRANSFERASE"/>
    <property type="match status" value="1"/>
</dbReference>
<proteinExistence type="predicted"/>
<dbReference type="InterPro" id="IPR039143">
    <property type="entry name" value="GNPNAT1-like"/>
</dbReference>
<feature type="domain" description="N-acetyltransferase" evidence="1">
    <location>
        <begin position="1"/>
        <end position="145"/>
    </location>
</feature>
<dbReference type="InterPro" id="IPR000182">
    <property type="entry name" value="GNAT_dom"/>
</dbReference>
<evidence type="ECO:0000259" key="1">
    <source>
        <dbReference type="PROSITE" id="PS51186"/>
    </source>
</evidence>
<dbReference type="Proteomes" id="UP000290932">
    <property type="component" value="Unassembled WGS sequence"/>
</dbReference>
<comment type="caution">
    <text evidence="2">The sequence shown here is derived from an EMBL/GenBank/DDBJ whole genome shotgun (WGS) entry which is preliminary data.</text>
</comment>
<dbReference type="Pfam" id="PF00583">
    <property type="entry name" value="Acetyltransf_1"/>
    <property type="match status" value="1"/>
</dbReference>
<dbReference type="PROSITE" id="PS51186">
    <property type="entry name" value="GNAT"/>
    <property type="match status" value="1"/>
</dbReference>
<dbReference type="OrthoDB" id="43754at2157"/>
<accession>A0A498GZ42</accession>
<dbReference type="InterPro" id="IPR016181">
    <property type="entry name" value="Acyl_CoA_acyltransferase"/>
</dbReference>
<dbReference type="SUPFAM" id="SSF55729">
    <property type="entry name" value="Acyl-CoA N-acyltransferases (Nat)"/>
    <property type="match status" value="1"/>
</dbReference>
<protein>
    <submittedName>
        <fullName evidence="2">GNAT family acetyltransferase</fullName>
    </submittedName>
</protein>
<reference evidence="2 3" key="1">
    <citation type="journal article" date="2015" name="Int. J. Syst. Evol. Microbiol.">
        <title>Methanoculleus taiwanensis sp. nov., a methanogen isolated from deep marine sediment at the deformation front area near Taiwan.</title>
        <authorList>
            <person name="Weng C.Y."/>
            <person name="Chen S.C."/>
            <person name="Lai M.C."/>
            <person name="Wu S.Y."/>
            <person name="Lin S."/>
            <person name="Yang T.F."/>
            <person name="Chen P.C."/>
        </authorList>
    </citation>
    <scope>NUCLEOTIDE SEQUENCE [LARGE SCALE GENOMIC DNA]</scope>
    <source>
        <strain evidence="2 3">CYW4</strain>
    </source>
</reference>